<dbReference type="Gene3D" id="6.10.20.170">
    <property type="match status" value="1"/>
</dbReference>
<dbReference type="InterPro" id="IPR017441">
    <property type="entry name" value="Protein_kinase_ATP_BS"/>
</dbReference>
<dbReference type="OrthoDB" id="248495at2759"/>
<dbReference type="InterPro" id="IPR008271">
    <property type="entry name" value="Ser/Thr_kinase_AS"/>
</dbReference>
<dbReference type="SMART" id="SM00777">
    <property type="entry name" value="Mad3_BUB1_I"/>
    <property type="match status" value="1"/>
</dbReference>
<reference evidence="11 12" key="1">
    <citation type="journal article" date="2011" name="Proc. Natl. Acad. Sci. U.S.A.">
        <title>Evolutionary erosion of yeast sex chromosomes by mating-type switching accidents.</title>
        <authorList>
            <person name="Gordon J.L."/>
            <person name="Armisen D."/>
            <person name="Proux-Wera E."/>
            <person name="Oheigeartaigh S.S."/>
            <person name="Byrne K.P."/>
            <person name="Wolfe K.H."/>
        </authorList>
    </citation>
    <scope>NUCLEOTIDE SEQUENCE [LARGE SCALE GENOMIC DNA]</scope>
    <source>
        <strain evidence="12">ATCC 76901 / BCRC 22586 / CBS 4309 / NBRC 1992 / NRRL Y-12630</strain>
    </source>
</reference>
<dbReference type="Pfam" id="PF00069">
    <property type="entry name" value="Pkinase"/>
    <property type="match status" value="1"/>
</dbReference>
<keyword evidence="4" id="KW-0995">Kinetochore</keyword>
<dbReference type="InterPro" id="IPR013212">
    <property type="entry name" value="Mad3/Bub1_I"/>
</dbReference>
<dbReference type="HOGENOM" id="CLU_002115_1_0_1"/>
<feature type="domain" description="Protein kinase" evidence="9">
    <location>
        <begin position="691"/>
        <end position="986"/>
    </location>
</feature>
<dbReference type="GO" id="GO:1990298">
    <property type="term" value="C:bub1-bub3 complex"/>
    <property type="evidence" value="ECO:0007669"/>
    <property type="project" value="EnsemblFungi"/>
</dbReference>
<gene>
    <name evidence="11" type="primary">NCAS0A07080</name>
    <name evidence="11" type="ordered locus">NCAS_0A07080</name>
</gene>
<dbReference type="EMBL" id="HE576752">
    <property type="protein sequence ID" value="CCC67266.1"/>
    <property type="molecule type" value="Genomic_DNA"/>
</dbReference>
<dbReference type="GO" id="GO:0034501">
    <property type="term" value="P:protein localization to kinetochore"/>
    <property type="evidence" value="ECO:0007669"/>
    <property type="project" value="EnsemblFungi"/>
</dbReference>
<proteinExistence type="predicted"/>
<dbReference type="GO" id="GO:0042802">
    <property type="term" value="F:identical protein binding"/>
    <property type="evidence" value="ECO:0007669"/>
    <property type="project" value="EnsemblFungi"/>
</dbReference>
<comment type="subcellular location">
    <subcellularLocation>
        <location evidence="1">Chromosome</location>
        <location evidence="1">Centromere</location>
        <location evidence="1">Kinetochore</location>
    </subcellularLocation>
</comment>
<feature type="compositionally biased region" description="Polar residues" evidence="8">
    <location>
        <begin position="593"/>
        <end position="606"/>
    </location>
</feature>
<protein>
    <recommendedName>
        <fullName evidence="13">Protein kinase domain-containing protein</fullName>
    </recommendedName>
</protein>
<evidence type="ECO:0000259" key="9">
    <source>
        <dbReference type="PROSITE" id="PS50011"/>
    </source>
</evidence>
<dbReference type="STRING" id="1064592.G0V718"/>
<dbReference type="eggNOG" id="KOG1166">
    <property type="taxonomic scope" value="Eukaryota"/>
</dbReference>
<dbReference type="InParanoid" id="G0V718"/>
<feature type="compositionally biased region" description="Basic and acidic residues" evidence="8">
    <location>
        <begin position="446"/>
        <end position="460"/>
    </location>
</feature>
<dbReference type="PROSITE" id="PS51489">
    <property type="entry name" value="BUB1_N"/>
    <property type="match status" value="1"/>
</dbReference>
<dbReference type="Gene3D" id="1.20.58.2070">
    <property type="match status" value="1"/>
</dbReference>
<dbReference type="GO" id="GO:0004672">
    <property type="term" value="F:protein kinase activity"/>
    <property type="evidence" value="ECO:0007669"/>
    <property type="project" value="EnsemblFungi"/>
</dbReference>
<feature type="compositionally biased region" description="Low complexity" evidence="8">
    <location>
        <begin position="12"/>
        <end position="31"/>
    </location>
</feature>
<reference key="2">
    <citation type="submission" date="2011-08" db="EMBL/GenBank/DDBJ databases">
        <title>Genome sequence of Naumovozyma castellii.</title>
        <authorList>
            <person name="Gordon J.L."/>
            <person name="Armisen D."/>
            <person name="Proux-Wera E."/>
            <person name="OhEigeartaigh S.S."/>
            <person name="Byrne K.P."/>
            <person name="Wolfe K.H."/>
        </authorList>
    </citation>
    <scope>NUCLEOTIDE SEQUENCE</scope>
    <source>
        <strain>Type strain:CBS 4309</strain>
    </source>
</reference>
<evidence type="ECO:0000259" key="10">
    <source>
        <dbReference type="PROSITE" id="PS51489"/>
    </source>
</evidence>
<dbReference type="GO" id="GO:0005634">
    <property type="term" value="C:nucleus"/>
    <property type="evidence" value="ECO:0007669"/>
    <property type="project" value="EnsemblFungi"/>
</dbReference>
<evidence type="ECO:0000256" key="2">
    <source>
        <dbReference type="ARBA" id="ARBA00022454"/>
    </source>
</evidence>
<keyword evidence="6" id="KW-0137">Centromere</keyword>
<dbReference type="PROSITE" id="PS50011">
    <property type="entry name" value="PROTEIN_KINASE_DOM"/>
    <property type="match status" value="1"/>
</dbReference>
<keyword evidence="2" id="KW-0158">Chromosome</keyword>
<dbReference type="Pfam" id="PF08311">
    <property type="entry name" value="Mad3_BUB1_I"/>
    <property type="match status" value="1"/>
</dbReference>
<evidence type="ECO:0000256" key="4">
    <source>
        <dbReference type="ARBA" id="ARBA00022838"/>
    </source>
</evidence>
<feature type="domain" description="BUB1 N-terminal" evidence="10">
    <location>
        <begin position="51"/>
        <end position="220"/>
    </location>
</feature>
<keyword evidence="12" id="KW-1185">Reference proteome</keyword>
<dbReference type="InterPro" id="IPR015661">
    <property type="entry name" value="Bub1/Mad3"/>
</dbReference>
<dbReference type="PROSITE" id="PS00108">
    <property type="entry name" value="PROTEIN_KINASE_ST"/>
    <property type="match status" value="1"/>
</dbReference>
<dbReference type="PANTHER" id="PTHR14030:SF4">
    <property type="entry name" value="BUB1 KINASE, ISOFORM A-RELATED"/>
    <property type="match status" value="1"/>
</dbReference>
<keyword evidence="3 7" id="KW-0547">Nucleotide-binding</keyword>
<dbReference type="CDD" id="cd13981">
    <property type="entry name" value="STKc_Bub1_BubR1"/>
    <property type="match status" value="1"/>
</dbReference>
<dbReference type="GeneID" id="96900745"/>
<evidence type="ECO:0000256" key="1">
    <source>
        <dbReference type="ARBA" id="ARBA00004629"/>
    </source>
</evidence>
<dbReference type="Gene3D" id="1.10.510.10">
    <property type="entry name" value="Transferase(Phosphotransferase) domain 1"/>
    <property type="match status" value="1"/>
</dbReference>
<dbReference type="GO" id="GO:0000776">
    <property type="term" value="C:kinetochore"/>
    <property type="evidence" value="ECO:0007669"/>
    <property type="project" value="UniProtKB-KW"/>
</dbReference>
<dbReference type="PROSITE" id="PS00107">
    <property type="entry name" value="PROTEIN_KINASE_ATP"/>
    <property type="match status" value="1"/>
</dbReference>
<evidence type="ECO:0000256" key="3">
    <source>
        <dbReference type="ARBA" id="ARBA00022741"/>
    </source>
</evidence>
<dbReference type="FunCoup" id="G0V718">
    <property type="interactions" value="594"/>
</dbReference>
<feature type="region of interest" description="Disordered" evidence="8">
    <location>
        <begin position="446"/>
        <end position="465"/>
    </location>
</feature>
<dbReference type="KEGG" id="ncs:NCAS_0A07080"/>
<organism evidence="11 12">
    <name type="scientific">Naumovozyma castellii</name>
    <name type="common">Yeast</name>
    <name type="synonym">Saccharomyces castellii</name>
    <dbReference type="NCBI Taxonomy" id="27288"/>
    <lineage>
        <taxon>Eukaryota</taxon>
        <taxon>Fungi</taxon>
        <taxon>Dikarya</taxon>
        <taxon>Ascomycota</taxon>
        <taxon>Saccharomycotina</taxon>
        <taxon>Saccharomycetes</taxon>
        <taxon>Saccharomycetales</taxon>
        <taxon>Saccharomycetaceae</taxon>
        <taxon>Naumovozyma</taxon>
    </lineage>
</organism>
<keyword evidence="5 7" id="KW-0067">ATP-binding</keyword>
<dbReference type="OMA" id="KTLCPNP"/>
<evidence type="ECO:0000256" key="8">
    <source>
        <dbReference type="SAM" id="MobiDB-lite"/>
    </source>
</evidence>
<dbReference type="RefSeq" id="XP_003673647.1">
    <property type="nucleotide sequence ID" value="XM_003673599.1"/>
</dbReference>
<dbReference type="SMART" id="SM00220">
    <property type="entry name" value="S_TKc"/>
    <property type="match status" value="1"/>
</dbReference>
<evidence type="ECO:0000313" key="11">
    <source>
        <dbReference type="EMBL" id="CCC67266.1"/>
    </source>
</evidence>
<sequence length="1005" mass="115869">MKPSFEPFQQKSSNTYGSNNNNDNDASNKENMTPSTGMAQQHAINEIKLFFEEKLLNVLEDLDDPLELFMEYIASIVELVPENDPFLMNMIERCLLYIIEVDTYLNDPRYLSVWLRYIQLLEGRGLMKTEPEVLAIFQYMFNMKIGSRLALFYEAFSQRLARMNRFIEAHYIMELGIQRNARPYTRIIETLHNFEDRLRNSGIDLNNEPAVDLKFIQQNVIPSFIESHSGTNFFHELEQHDKSRREQLGNKPLLWKVNKEITSIYESNVKGLNHLPFVNTEPTPETGAVITKLPVFTDNIIEENNKTSTLPKKVHKIIEVSGRKPEQVDCNFDLLYVNDDQEFCIEEILALSRGLYYKTREHKGKNSKELNALLPASTLQKKKRRKLGPLMEKSTDIPSVQRIPLSTSASVTQISSDEAKQIQPKNDYVNVTKISILPLKDEPQTMEDLNKTPKRSDVNKAHTNSPTVTMYSKDAMNEIYSMFNQHYQESDIPQEKDDTTGKFSLDDNFTQEFTRQNIDDLTEIKPPYPSSIPHETPKRIETEDTDDIISDPSNNLTYKSKLSAYMTPIQEKTENIMPSQSEPYQDSYHKSESNTTQSSPFLTQPQDHIHENGIVPLDLNQGQENIIEHPLDLDMRSKLLDSLDPPLDKYQTFYRYNQSLKMSSLLKKIHKESMDENKNPIVDFKKTGDLYCIRAELGEGGYATVYLAESATGNLRALKVEKPASVWEYYILKQVEDRLNELPILNSIINAHALHFFTDESYLVLNYANQGTILDLINFQREKFQNTVDETLCMFLTVELMKVLEYVHEVGIIHGDLKPDNCMIRFQSGNLGSYSGDGSAGWDRKGIYLIDFGRSFDLSLFPPNTKFKADWKLDKQDCFEMRSGVPWTYEADYYGLAGIIHAMLYGTLIETVRMPSGHFKIKNSLKRYWMKGIWTSVFETLLNSGSFNQLPITSMIKSLRLRIEDYLSENASDHLRSIILDLEPELSAYKGKIQNIKTRGKRSTN</sequence>
<dbReference type="Proteomes" id="UP000001640">
    <property type="component" value="Chromosome 1"/>
</dbReference>
<dbReference type="Gene3D" id="1.25.40.930">
    <property type="match status" value="1"/>
</dbReference>
<dbReference type="SUPFAM" id="SSF56112">
    <property type="entry name" value="Protein kinase-like (PK-like)"/>
    <property type="match status" value="1"/>
</dbReference>
<evidence type="ECO:0000256" key="6">
    <source>
        <dbReference type="ARBA" id="ARBA00023328"/>
    </source>
</evidence>
<name>G0V718_NAUCA</name>
<evidence type="ECO:0008006" key="13">
    <source>
        <dbReference type="Google" id="ProtNLM"/>
    </source>
</evidence>
<evidence type="ECO:0000313" key="12">
    <source>
        <dbReference type="Proteomes" id="UP000001640"/>
    </source>
</evidence>
<dbReference type="InterPro" id="IPR011009">
    <property type="entry name" value="Kinase-like_dom_sf"/>
</dbReference>
<dbReference type="GO" id="GO:0031134">
    <property type="term" value="P:sister chromatid biorientation"/>
    <property type="evidence" value="ECO:0007669"/>
    <property type="project" value="EnsemblFungi"/>
</dbReference>
<dbReference type="AlphaFoldDB" id="G0V718"/>
<dbReference type="GO" id="GO:0016236">
    <property type="term" value="P:macroautophagy"/>
    <property type="evidence" value="ECO:0007669"/>
    <property type="project" value="EnsemblFungi"/>
</dbReference>
<dbReference type="GO" id="GO:0007094">
    <property type="term" value="P:mitotic spindle assembly checkpoint signaling"/>
    <property type="evidence" value="ECO:0007669"/>
    <property type="project" value="EnsemblFungi"/>
</dbReference>
<feature type="region of interest" description="Disordered" evidence="8">
    <location>
        <begin position="574"/>
        <end position="606"/>
    </location>
</feature>
<dbReference type="Pfam" id="PF08171">
    <property type="entry name" value="Mad3_BUB1_II"/>
    <property type="match status" value="1"/>
</dbReference>
<evidence type="ECO:0000256" key="7">
    <source>
        <dbReference type="PROSITE-ProRule" id="PRU10141"/>
    </source>
</evidence>
<feature type="region of interest" description="Disordered" evidence="8">
    <location>
        <begin position="1"/>
        <end position="37"/>
    </location>
</feature>
<evidence type="ECO:0000256" key="5">
    <source>
        <dbReference type="ARBA" id="ARBA00022840"/>
    </source>
</evidence>
<accession>G0V718</accession>
<feature type="binding site" evidence="7">
    <location>
        <position position="719"/>
    </location>
    <ligand>
        <name>ATP</name>
        <dbReference type="ChEBI" id="CHEBI:30616"/>
    </ligand>
</feature>
<dbReference type="InterPro" id="IPR000719">
    <property type="entry name" value="Prot_kinase_dom"/>
</dbReference>
<dbReference type="GO" id="GO:0005524">
    <property type="term" value="F:ATP binding"/>
    <property type="evidence" value="ECO:0007669"/>
    <property type="project" value="UniProtKB-UniRule"/>
</dbReference>
<dbReference type="InterPro" id="IPR012572">
    <property type="entry name" value="Mad3/Bub1_II"/>
</dbReference>
<dbReference type="GO" id="GO:0051754">
    <property type="term" value="P:meiotic sister chromatid cohesion, centromeric"/>
    <property type="evidence" value="ECO:0007669"/>
    <property type="project" value="TreeGrafter"/>
</dbReference>
<dbReference type="PANTHER" id="PTHR14030">
    <property type="entry name" value="MITOTIC CHECKPOINT SERINE/THREONINE-PROTEIN KINASE BUB1"/>
    <property type="match status" value="1"/>
</dbReference>